<dbReference type="eggNOG" id="COG4965">
    <property type="taxonomic scope" value="Bacteria"/>
</dbReference>
<protein>
    <submittedName>
        <fullName evidence="8">Hypothetical Flp pilus assembly protein TadB</fullName>
    </submittedName>
</protein>
<dbReference type="KEGG" id="ppr:PBPRA2500"/>
<keyword evidence="4 6" id="KW-1133">Transmembrane helix</keyword>
<dbReference type="PANTHER" id="PTHR35007:SF2">
    <property type="entry name" value="PILUS ASSEMBLE PROTEIN"/>
    <property type="match status" value="1"/>
</dbReference>
<proteinExistence type="predicted"/>
<keyword evidence="5 6" id="KW-0472">Membrane</keyword>
<evidence type="ECO:0000256" key="1">
    <source>
        <dbReference type="ARBA" id="ARBA00004651"/>
    </source>
</evidence>
<evidence type="ECO:0000256" key="2">
    <source>
        <dbReference type="ARBA" id="ARBA00022475"/>
    </source>
</evidence>
<dbReference type="EMBL" id="CR378671">
    <property type="protein sequence ID" value="CAG20882.1"/>
    <property type="molecule type" value="Genomic_DNA"/>
</dbReference>
<name>Q6LP94_PHOPR</name>
<organism evidence="8 9">
    <name type="scientific">Photobacterium profundum (strain SS9)</name>
    <dbReference type="NCBI Taxonomy" id="298386"/>
    <lineage>
        <taxon>Bacteria</taxon>
        <taxon>Pseudomonadati</taxon>
        <taxon>Pseudomonadota</taxon>
        <taxon>Gammaproteobacteria</taxon>
        <taxon>Vibrionales</taxon>
        <taxon>Vibrionaceae</taxon>
        <taxon>Photobacterium</taxon>
    </lineage>
</organism>
<dbReference type="HOGENOM" id="CLU_064305_3_0_6"/>
<keyword evidence="9" id="KW-1185">Reference proteome</keyword>
<evidence type="ECO:0000256" key="5">
    <source>
        <dbReference type="ARBA" id="ARBA00023136"/>
    </source>
</evidence>
<keyword evidence="2" id="KW-1003">Cell membrane</keyword>
<dbReference type="Proteomes" id="UP000000593">
    <property type="component" value="Chromosome 1"/>
</dbReference>
<feature type="transmembrane region" description="Helical" evidence="6">
    <location>
        <begin position="77"/>
        <end position="95"/>
    </location>
</feature>
<sequence length="302" mass="34492">MSIYLSLLLFGVAILLHKRRQRSLKDIFFADPSNDPDDDSIQAVNIESLKHLTWWRVLLINFAPAFAMLGDKAWLKLAIFMMLLTAVGVYINNSLLLLNSYWLPLLMPTLGFFWGWAWLLKKRRDEFEQTFPDALNIMMSAVTAGESIMQSISYVGKTLDNKVGAVFQDMGERLKLGEPPEQVFKRASKHYPYPTFLFFVVTIRANMSRGGQLKPVMARLIRVLVDSRTLDKKKSAMTSEARLSAKIVASLPFIFMVFLSFISPQNLNYVLTDPSGRYVLYYVVGSETLGLFIIWLLIRGVR</sequence>
<dbReference type="Pfam" id="PF00482">
    <property type="entry name" value="T2SSF"/>
    <property type="match status" value="1"/>
</dbReference>
<dbReference type="RefSeq" id="WP_011219165.1">
    <property type="nucleotide sequence ID" value="NC_006370.1"/>
</dbReference>
<feature type="transmembrane region" description="Helical" evidence="6">
    <location>
        <begin position="101"/>
        <end position="120"/>
    </location>
</feature>
<comment type="subcellular location">
    <subcellularLocation>
        <location evidence="1">Cell membrane</location>
        <topology evidence="1">Multi-pass membrane protein</topology>
    </subcellularLocation>
</comment>
<feature type="transmembrane region" description="Helical" evidence="6">
    <location>
        <begin position="278"/>
        <end position="298"/>
    </location>
</feature>
<dbReference type="STRING" id="298386.PBPRA2500"/>
<keyword evidence="3 6" id="KW-0812">Transmembrane</keyword>
<feature type="transmembrane region" description="Helical" evidence="6">
    <location>
        <begin position="243"/>
        <end position="263"/>
    </location>
</feature>
<accession>Q6LP94</accession>
<evidence type="ECO:0000256" key="4">
    <source>
        <dbReference type="ARBA" id="ARBA00022989"/>
    </source>
</evidence>
<dbReference type="PANTHER" id="PTHR35007">
    <property type="entry name" value="INTEGRAL MEMBRANE PROTEIN-RELATED"/>
    <property type="match status" value="1"/>
</dbReference>
<dbReference type="AlphaFoldDB" id="Q6LP94"/>
<evidence type="ECO:0000256" key="3">
    <source>
        <dbReference type="ARBA" id="ARBA00022692"/>
    </source>
</evidence>
<dbReference type="GO" id="GO:0005886">
    <property type="term" value="C:plasma membrane"/>
    <property type="evidence" value="ECO:0007669"/>
    <property type="project" value="UniProtKB-SubCell"/>
</dbReference>
<evidence type="ECO:0000313" key="8">
    <source>
        <dbReference type="EMBL" id="CAG20882.1"/>
    </source>
</evidence>
<feature type="domain" description="Type II secretion system protein GspF" evidence="7">
    <location>
        <begin position="135"/>
        <end position="259"/>
    </location>
</feature>
<evidence type="ECO:0000259" key="7">
    <source>
        <dbReference type="Pfam" id="PF00482"/>
    </source>
</evidence>
<feature type="transmembrane region" description="Helical" evidence="6">
    <location>
        <begin position="53"/>
        <end position="70"/>
    </location>
</feature>
<evidence type="ECO:0000313" key="9">
    <source>
        <dbReference type="Proteomes" id="UP000000593"/>
    </source>
</evidence>
<gene>
    <name evidence="8" type="primary">PM0848</name>
    <name evidence="8" type="ordered locus">PBPRA2500</name>
</gene>
<evidence type="ECO:0000256" key="6">
    <source>
        <dbReference type="SAM" id="Phobius"/>
    </source>
</evidence>
<reference evidence="9" key="1">
    <citation type="journal article" date="2005" name="Science">
        <title>Life at depth: Photobacterium profundum genome sequence and expression analysis.</title>
        <authorList>
            <person name="Vezzi A."/>
            <person name="Campanaro S."/>
            <person name="D'Angelo M."/>
            <person name="Simonato F."/>
            <person name="Vitulo N."/>
            <person name="Lauro F.M."/>
            <person name="Cestaro A."/>
            <person name="Malacrida G."/>
            <person name="Simionati B."/>
            <person name="Cannata N."/>
            <person name="Romualdi C."/>
            <person name="Bartlett D.H."/>
            <person name="Valle G."/>
        </authorList>
    </citation>
    <scope>NUCLEOTIDE SEQUENCE [LARGE SCALE GENOMIC DNA]</scope>
    <source>
        <strain evidence="9">ATCC BAA-1253 / SS9</strain>
    </source>
</reference>
<dbReference type="InterPro" id="IPR018076">
    <property type="entry name" value="T2SS_GspF_dom"/>
</dbReference>